<dbReference type="GO" id="GO:0004425">
    <property type="term" value="F:indole-3-glycerol-phosphate synthase activity"/>
    <property type="evidence" value="ECO:0007669"/>
    <property type="project" value="UniProtKB-UniRule"/>
</dbReference>
<dbReference type="GO" id="GO:0004640">
    <property type="term" value="F:phosphoribosylanthranilate isomerase activity"/>
    <property type="evidence" value="ECO:0007669"/>
    <property type="project" value="TreeGrafter"/>
</dbReference>
<evidence type="ECO:0000313" key="11">
    <source>
        <dbReference type="EMBL" id="PJF48557.1"/>
    </source>
</evidence>
<dbReference type="Pfam" id="PF00218">
    <property type="entry name" value="IGPS"/>
    <property type="match status" value="1"/>
</dbReference>
<reference evidence="11 12" key="1">
    <citation type="submission" date="2017-11" db="EMBL/GenBank/DDBJ databases">
        <title>Evolution of Phototrophy in the Chloroflexi Phylum Driven by Horizontal Gene Transfer.</title>
        <authorList>
            <person name="Ward L.M."/>
            <person name="Hemp J."/>
            <person name="Shih P.M."/>
            <person name="Mcglynn S.E."/>
            <person name="Fischer W."/>
        </authorList>
    </citation>
    <scope>NUCLEOTIDE SEQUENCE [LARGE SCALE GENOMIC DNA]</scope>
    <source>
        <strain evidence="11">JP3_7</strain>
    </source>
</reference>
<dbReference type="SUPFAM" id="SSF51366">
    <property type="entry name" value="Ribulose-phoshate binding barrel"/>
    <property type="match status" value="1"/>
</dbReference>
<keyword evidence="7 9" id="KW-0057">Aromatic amino acid biosynthesis</keyword>
<dbReference type="FunFam" id="3.20.20.70:FF:000024">
    <property type="entry name" value="Indole-3-glycerol phosphate synthase"/>
    <property type="match status" value="1"/>
</dbReference>
<feature type="domain" description="Indole-3-glycerol phosphate synthase" evidence="10">
    <location>
        <begin position="9"/>
        <end position="270"/>
    </location>
</feature>
<organism evidence="11 12">
    <name type="scientific">Candidatus Thermofonsia Clade 3 bacterium</name>
    <dbReference type="NCBI Taxonomy" id="2364212"/>
    <lineage>
        <taxon>Bacteria</taxon>
        <taxon>Bacillati</taxon>
        <taxon>Chloroflexota</taxon>
        <taxon>Candidatus Thermofontia</taxon>
        <taxon>Candidatus Thermofonsia Clade 3</taxon>
    </lineage>
</organism>
<keyword evidence="8 9" id="KW-0456">Lyase</keyword>
<evidence type="ECO:0000256" key="9">
    <source>
        <dbReference type="HAMAP-Rule" id="MF_00134"/>
    </source>
</evidence>
<dbReference type="EC" id="4.1.1.48" evidence="9"/>
<dbReference type="InterPro" id="IPR011060">
    <property type="entry name" value="RibuloseP-bd_barrel"/>
</dbReference>
<dbReference type="CDD" id="cd00331">
    <property type="entry name" value="IGPS"/>
    <property type="match status" value="1"/>
</dbReference>
<evidence type="ECO:0000256" key="8">
    <source>
        <dbReference type="ARBA" id="ARBA00023239"/>
    </source>
</evidence>
<dbReference type="AlphaFoldDB" id="A0A2M8QFG7"/>
<dbReference type="EMBL" id="PGTN01000011">
    <property type="protein sequence ID" value="PJF48557.1"/>
    <property type="molecule type" value="Genomic_DNA"/>
</dbReference>
<evidence type="ECO:0000256" key="5">
    <source>
        <dbReference type="ARBA" id="ARBA00022793"/>
    </source>
</evidence>
<name>A0A2M8QFG7_9CHLR</name>
<comment type="pathway">
    <text evidence="2 9">Amino-acid biosynthesis; L-tryptophan biosynthesis; L-tryptophan from chorismate: step 4/5.</text>
</comment>
<dbReference type="UniPathway" id="UPA00035">
    <property type="reaction ID" value="UER00043"/>
</dbReference>
<gene>
    <name evidence="9" type="primary">trpC</name>
    <name evidence="11" type="ORF">CUN48_02820</name>
</gene>
<comment type="similarity">
    <text evidence="3 9">Belongs to the TrpC family.</text>
</comment>
<dbReference type="HAMAP" id="MF_00134_B">
    <property type="entry name" value="IGPS_B"/>
    <property type="match status" value="1"/>
</dbReference>
<evidence type="ECO:0000313" key="12">
    <source>
        <dbReference type="Proteomes" id="UP000230790"/>
    </source>
</evidence>
<evidence type="ECO:0000256" key="7">
    <source>
        <dbReference type="ARBA" id="ARBA00023141"/>
    </source>
</evidence>
<dbReference type="PANTHER" id="PTHR22854">
    <property type="entry name" value="TRYPTOPHAN BIOSYNTHESIS PROTEIN"/>
    <property type="match status" value="1"/>
</dbReference>
<dbReference type="NCBIfam" id="NF001377">
    <property type="entry name" value="PRK00278.2-4"/>
    <property type="match status" value="1"/>
</dbReference>
<comment type="caution">
    <text evidence="11">The sequence shown here is derived from an EMBL/GenBank/DDBJ whole genome shotgun (WGS) entry which is preliminary data.</text>
</comment>
<evidence type="ECO:0000256" key="6">
    <source>
        <dbReference type="ARBA" id="ARBA00022822"/>
    </source>
</evidence>
<evidence type="ECO:0000259" key="10">
    <source>
        <dbReference type="Pfam" id="PF00218"/>
    </source>
</evidence>
<evidence type="ECO:0000256" key="3">
    <source>
        <dbReference type="ARBA" id="ARBA00008737"/>
    </source>
</evidence>
<proteinExistence type="inferred from homology"/>
<keyword evidence="4 9" id="KW-0028">Amino-acid biosynthesis</keyword>
<dbReference type="InterPro" id="IPR001468">
    <property type="entry name" value="Indole-3-GlycerolPSynthase_CS"/>
</dbReference>
<sequence>MHRDNRSILETIIEHKRNDELPQRKRQMPPAEVRRLAETAGAPTRDFAAALRRADGRVALIAEIKRASPSKGELARGAFRPEALARIYATHGASAISVLTDERFFKGALDHLREVRAVVDVPLLRKDFILDPYQVYEARAAGADAVLLIAAALDDAALRDLFALARELGLTPLVEVHDEHETDRALAVGARVIGVNNRDLRTFATDIEATARCAARILSAGSQADSCTLVSESGIFTADDVARVAAMGAQAVLVGESIITSDDMAAQVQMLSGVVRPAARRGTQSA</sequence>
<dbReference type="InterPro" id="IPR045186">
    <property type="entry name" value="Indole-3-glycerol_P_synth"/>
</dbReference>
<comment type="catalytic activity">
    <reaction evidence="1 9">
        <text>1-(2-carboxyphenylamino)-1-deoxy-D-ribulose 5-phosphate + H(+) = (1S,2R)-1-C-(indol-3-yl)glycerol 3-phosphate + CO2 + H2O</text>
        <dbReference type="Rhea" id="RHEA:23476"/>
        <dbReference type="ChEBI" id="CHEBI:15377"/>
        <dbReference type="ChEBI" id="CHEBI:15378"/>
        <dbReference type="ChEBI" id="CHEBI:16526"/>
        <dbReference type="ChEBI" id="CHEBI:58613"/>
        <dbReference type="ChEBI" id="CHEBI:58866"/>
        <dbReference type="EC" id="4.1.1.48"/>
    </reaction>
</comment>
<dbReference type="PROSITE" id="PS00614">
    <property type="entry name" value="IGPS"/>
    <property type="match status" value="1"/>
</dbReference>
<protein>
    <recommendedName>
        <fullName evidence="9">Indole-3-glycerol phosphate synthase</fullName>
        <shortName evidence="9">IGPS</shortName>
        <ecNumber evidence="9">4.1.1.48</ecNumber>
    </recommendedName>
</protein>
<dbReference type="InterPro" id="IPR013785">
    <property type="entry name" value="Aldolase_TIM"/>
</dbReference>
<keyword evidence="5 9" id="KW-0210">Decarboxylase</keyword>
<dbReference type="InterPro" id="IPR013798">
    <property type="entry name" value="Indole-3-glycerol_P_synth_dom"/>
</dbReference>
<evidence type="ECO:0000256" key="4">
    <source>
        <dbReference type="ARBA" id="ARBA00022605"/>
    </source>
</evidence>
<dbReference type="Proteomes" id="UP000230790">
    <property type="component" value="Unassembled WGS sequence"/>
</dbReference>
<dbReference type="GO" id="GO:0000162">
    <property type="term" value="P:L-tryptophan biosynthetic process"/>
    <property type="evidence" value="ECO:0007669"/>
    <property type="project" value="UniProtKB-UniRule"/>
</dbReference>
<dbReference type="PANTHER" id="PTHR22854:SF2">
    <property type="entry name" value="INDOLE-3-GLYCEROL-PHOSPHATE SYNTHASE"/>
    <property type="match status" value="1"/>
</dbReference>
<evidence type="ECO:0000256" key="2">
    <source>
        <dbReference type="ARBA" id="ARBA00004696"/>
    </source>
</evidence>
<evidence type="ECO:0000256" key="1">
    <source>
        <dbReference type="ARBA" id="ARBA00001633"/>
    </source>
</evidence>
<accession>A0A2M8QFG7</accession>
<keyword evidence="6 9" id="KW-0822">Tryptophan biosynthesis</keyword>
<dbReference type="Gene3D" id="3.20.20.70">
    <property type="entry name" value="Aldolase class I"/>
    <property type="match status" value="1"/>
</dbReference>